<proteinExistence type="predicted"/>
<protein>
    <submittedName>
        <fullName evidence="1">Uncharacterized protein</fullName>
    </submittedName>
</protein>
<evidence type="ECO:0000313" key="2">
    <source>
        <dbReference type="Proteomes" id="UP001163550"/>
    </source>
</evidence>
<organism evidence="1 2">
    <name type="scientific">Acetobacterium wieringae</name>
    <dbReference type="NCBI Taxonomy" id="52694"/>
    <lineage>
        <taxon>Bacteria</taxon>
        <taxon>Bacillati</taxon>
        <taxon>Bacillota</taxon>
        <taxon>Clostridia</taxon>
        <taxon>Eubacteriales</taxon>
        <taxon>Eubacteriaceae</taxon>
        <taxon>Acetobacterium</taxon>
    </lineage>
</organism>
<dbReference type="RefSeq" id="WP_228881641.1">
    <property type="nucleotide sequence ID" value="NZ_CABIIK010000037.1"/>
</dbReference>
<evidence type="ECO:0000313" key="1">
    <source>
        <dbReference type="EMBL" id="UYO62414.1"/>
    </source>
</evidence>
<reference evidence="1" key="1">
    <citation type="submission" date="2021-11" db="EMBL/GenBank/DDBJ databases">
        <title>Isoprene-degrading acetogen.</title>
        <authorList>
            <person name="Yang Y."/>
            <person name="Jin H."/>
            <person name="Yan J."/>
        </authorList>
    </citation>
    <scope>NUCLEOTIDE SEQUENCE</scope>
    <source>
        <strain evidence="1">Berkeley</strain>
    </source>
</reference>
<accession>A0ABY6HD48</accession>
<keyword evidence="2" id="KW-1185">Reference proteome</keyword>
<dbReference type="Proteomes" id="UP001163550">
    <property type="component" value="Chromosome"/>
</dbReference>
<dbReference type="EMBL" id="CP087994">
    <property type="protein sequence ID" value="UYO62414.1"/>
    <property type="molecule type" value="Genomic_DNA"/>
</dbReference>
<gene>
    <name evidence="1" type="ORF">LNN31_16740</name>
</gene>
<name>A0ABY6HD48_9FIRM</name>
<sequence length="94" mass="11021">MKIENFQLKHDNIPESIHKTSTSNNPIFLSKNMDEFPLSKSNFKINESNLGTRNMNKQALFIPKDKADKFINSKPKRDLLERHRRIAQMYSDGK</sequence>